<dbReference type="RefSeq" id="WP_073570691.1">
    <property type="nucleotide sequence ID" value="NZ_FRXN01000001.1"/>
</dbReference>
<keyword evidence="1" id="KW-0472">Membrane</keyword>
<name>A0A1M7Z7F8_9BACT</name>
<dbReference type="AlphaFoldDB" id="A0A1M7Z7F8"/>
<dbReference type="EMBL" id="FRXN01000001">
    <property type="protein sequence ID" value="SHO60868.1"/>
    <property type="molecule type" value="Genomic_DNA"/>
</dbReference>
<proteinExistence type="predicted"/>
<evidence type="ECO:0000313" key="3">
    <source>
        <dbReference type="Proteomes" id="UP000184609"/>
    </source>
</evidence>
<feature type="transmembrane region" description="Helical" evidence="1">
    <location>
        <begin position="6"/>
        <end position="27"/>
    </location>
</feature>
<feature type="transmembrane region" description="Helical" evidence="1">
    <location>
        <begin position="262"/>
        <end position="280"/>
    </location>
</feature>
<evidence type="ECO:0000256" key="1">
    <source>
        <dbReference type="SAM" id="Phobius"/>
    </source>
</evidence>
<keyword evidence="3" id="KW-1185">Reference proteome</keyword>
<keyword evidence="1" id="KW-1133">Transmembrane helix</keyword>
<reference evidence="3" key="1">
    <citation type="submission" date="2016-12" db="EMBL/GenBank/DDBJ databases">
        <authorList>
            <person name="Varghese N."/>
            <person name="Submissions S."/>
        </authorList>
    </citation>
    <scope>NUCLEOTIDE SEQUENCE [LARGE SCALE GENOMIC DNA]</scope>
    <source>
        <strain evidence="3">DSM 25035</strain>
    </source>
</reference>
<keyword evidence="1" id="KW-0812">Transmembrane</keyword>
<protein>
    <submittedName>
        <fullName evidence="2">Uncharacterized protein</fullName>
    </submittedName>
</protein>
<dbReference type="STRING" id="1073327.SAMN04488108_1083"/>
<accession>A0A1M7Z7F8</accession>
<gene>
    <name evidence="2" type="ORF">SAMN04488108_1083</name>
</gene>
<sequence>MDFSAILNLVIGLIFIYFLIALACSTIQELIAHYLDMRAENLEKWIKDTFREHQLGEKILQHRLIDGLTAIGRRASYIPSMVFSGVLLDLIHQKKDEPYDLESLKESVKTSELPADLKRRLLQSIAEAKNGLQDVRRDIEGWFNDCMDRISGTYKKKAQLFIVMISTGTVLLLNVDTINIVQYLYNHPAESEALADQISESIQELNTDSRAANADSLSTEQKIKMDIQQLREIKASIDSSKLPFGWQKGDGEISMREIINKLLGLVFSIIAGIIGAPFWFQTLNKLVNLRGTGAIPKD</sequence>
<organism evidence="2 3">
    <name type="scientific">Algoriphagus zhangzhouensis</name>
    <dbReference type="NCBI Taxonomy" id="1073327"/>
    <lineage>
        <taxon>Bacteria</taxon>
        <taxon>Pseudomonadati</taxon>
        <taxon>Bacteroidota</taxon>
        <taxon>Cytophagia</taxon>
        <taxon>Cytophagales</taxon>
        <taxon>Cyclobacteriaceae</taxon>
        <taxon>Algoriphagus</taxon>
    </lineage>
</organism>
<dbReference type="Proteomes" id="UP000184609">
    <property type="component" value="Unassembled WGS sequence"/>
</dbReference>
<evidence type="ECO:0000313" key="2">
    <source>
        <dbReference type="EMBL" id="SHO60868.1"/>
    </source>
</evidence>
<dbReference type="OrthoDB" id="6286374at2"/>